<gene>
    <name evidence="3" type="ORF">QBC34DRAFT_335488</name>
</gene>
<keyword evidence="1" id="KW-1133">Transmembrane helix</keyword>
<dbReference type="EMBL" id="MU865980">
    <property type="protein sequence ID" value="KAK4444203.1"/>
    <property type="molecule type" value="Genomic_DNA"/>
</dbReference>
<feature type="transmembrane region" description="Helical" evidence="1">
    <location>
        <begin position="456"/>
        <end position="476"/>
    </location>
</feature>
<feature type="transmembrane region" description="Helical" evidence="1">
    <location>
        <begin position="238"/>
        <end position="257"/>
    </location>
</feature>
<name>A0AAV9G719_9PEZI</name>
<sequence length="583" mass="65750">MLAHLCLCLSILHFGRAEDPARTNVPSTNESGLVGYVQDPNGRGTPSLLISCILTLILCVWSALHLKVPSRNHTPASDIWLNTRWIITGIYAPELVVFAAWRQWCSAKLLHKLVTETRQDNNSDIKSRSCSPSGRNGEWTMTHSFFACTGGFAFELDGLDTVGTVKDNVEGQPPQRLTLTARGVALLAQCGHLPRVDREDIDDKSKANNLAKATVIMQACWLLVQVIGRLAARLPVTLLEVNTVAHVLCAFAMYMFWWNKPLLPNQPIIIRDKELEALAAFMYSSSEMSGYVNPKRMKSQTLVKTLFAHLKLFSMAPELETVCFRTPTSPPQPNAVSIPSKPITFAPSASVYRSPQSCMDLLHTQREKESSTAFFERKPRVVDKRPTNDPVSRNDQRRWDLVKDALVNYPLLTDDRWALTHDIAGARCCHLKPEQLVADHIQNWPSNDLLRNVDGLIVGMGLWLANFFYGGIHAAAWNDHFPTVAEKWLWRASASYIGFCGGLWGILNLLVAHSRRLNEFWEHWMDGKKKWWQSFGLGVVVFVCGFSLLLARFYIVLEAFVSIREMPASSYETPEWTDVFPHF</sequence>
<feature type="signal peptide" evidence="2">
    <location>
        <begin position="1"/>
        <end position="17"/>
    </location>
</feature>
<reference evidence="3" key="2">
    <citation type="submission" date="2023-05" db="EMBL/GenBank/DDBJ databases">
        <authorList>
            <consortium name="Lawrence Berkeley National Laboratory"/>
            <person name="Steindorff A."/>
            <person name="Hensen N."/>
            <person name="Bonometti L."/>
            <person name="Westerberg I."/>
            <person name="Brannstrom I.O."/>
            <person name="Guillou S."/>
            <person name="Cros-Aarteil S."/>
            <person name="Calhoun S."/>
            <person name="Haridas S."/>
            <person name="Kuo A."/>
            <person name="Mondo S."/>
            <person name="Pangilinan J."/>
            <person name="Riley R."/>
            <person name="Labutti K."/>
            <person name="Andreopoulos B."/>
            <person name="Lipzen A."/>
            <person name="Chen C."/>
            <person name="Yanf M."/>
            <person name="Daum C."/>
            <person name="Ng V."/>
            <person name="Clum A."/>
            <person name="Ohm R."/>
            <person name="Martin F."/>
            <person name="Silar P."/>
            <person name="Natvig D."/>
            <person name="Lalanne C."/>
            <person name="Gautier V."/>
            <person name="Ament-Velasquez S.L."/>
            <person name="Kruys A."/>
            <person name="Hutchinson M.I."/>
            <person name="Powell A.J."/>
            <person name="Barry K."/>
            <person name="Miller A.N."/>
            <person name="Grigoriev I.V."/>
            <person name="Debuchy R."/>
            <person name="Gladieux P."/>
            <person name="Thoren M.H."/>
            <person name="Johannesson H."/>
        </authorList>
    </citation>
    <scope>NUCLEOTIDE SEQUENCE</scope>
    <source>
        <strain evidence="3">PSN243</strain>
    </source>
</reference>
<evidence type="ECO:0000256" key="1">
    <source>
        <dbReference type="SAM" id="Phobius"/>
    </source>
</evidence>
<evidence type="ECO:0000313" key="3">
    <source>
        <dbReference type="EMBL" id="KAK4444203.1"/>
    </source>
</evidence>
<keyword evidence="1" id="KW-0812">Transmembrane</keyword>
<keyword evidence="4" id="KW-1185">Reference proteome</keyword>
<organism evidence="3 4">
    <name type="scientific">Podospora aff. communis PSN243</name>
    <dbReference type="NCBI Taxonomy" id="3040156"/>
    <lineage>
        <taxon>Eukaryota</taxon>
        <taxon>Fungi</taxon>
        <taxon>Dikarya</taxon>
        <taxon>Ascomycota</taxon>
        <taxon>Pezizomycotina</taxon>
        <taxon>Sordariomycetes</taxon>
        <taxon>Sordariomycetidae</taxon>
        <taxon>Sordariales</taxon>
        <taxon>Podosporaceae</taxon>
        <taxon>Podospora</taxon>
    </lineage>
</organism>
<feature type="transmembrane region" description="Helical" evidence="1">
    <location>
        <begin position="531"/>
        <end position="555"/>
    </location>
</feature>
<dbReference type="AlphaFoldDB" id="A0AAV9G719"/>
<evidence type="ECO:0000313" key="4">
    <source>
        <dbReference type="Proteomes" id="UP001321760"/>
    </source>
</evidence>
<keyword evidence="2" id="KW-0732">Signal</keyword>
<evidence type="ECO:0000256" key="2">
    <source>
        <dbReference type="SAM" id="SignalP"/>
    </source>
</evidence>
<dbReference type="PANTHER" id="PTHR35043">
    <property type="entry name" value="TRANSCRIPTION FACTOR DOMAIN-CONTAINING PROTEIN"/>
    <property type="match status" value="1"/>
</dbReference>
<keyword evidence="1" id="KW-0472">Membrane</keyword>
<reference evidence="3" key="1">
    <citation type="journal article" date="2023" name="Mol. Phylogenet. Evol.">
        <title>Genome-scale phylogeny and comparative genomics of the fungal order Sordariales.</title>
        <authorList>
            <person name="Hensen N."/>
            <person name="Bonometti L."/>
            <person name="Westerberg I."/>
            <person name="Brannstrom I.O."/>
            <person name="Guillou S."/>
            <person name="Cros-Aarteil S."/>
            <person name="Calhoun S."/>
            <person name="Haridas S."/>
            <person name="Kuo A."/>
            <person name="Mondo S."/>
            <person name="Pangilinan J."/>
            <person name="Riley R."/>
            <person name="LaButti K."/>
            <person name="Andreopoulos B."/>
            <person name="Lipzen A."/>
            <person name="Chen C."/>
            <person name="Yan M."/>
            <person name="Daum C."/>
            <person name="Ng V."/>
            <person name="Clum A."/>
            <person name="Steindorff A."/>
            <person name="Ohm R.A."/>
            <person name="Martin F."/>
            <person name="Silar P."/>
            <person name="Natvig D.O."/>
            <person name="Lalanne C."/>
            <person name="Gautier V."/>
            <person name="Ament-Velasquez S.L."/>
            <person name="Kruys A."/>
            <person name="Hutchinson M.I."/>
            <person name="Powell A.J."/>
            <person name="Barry K."/>
            <person name="Miller A.N."/>
            <person name="Grigoriev I.V."/>
            <person name="Debuchy R."/>
            <person name="Gladieux P."/>
            <person name="Hiltunen Thoren M."/>
            <person name="Johannesson H."/>
        </authorList>
    </citation>
    <scope>NUCLEOTIDE SEQUENCE</scope>
    <source>
        <strain evidence="3">PSN243</strain>
    </source>
</reference>
<feature type="transmembrane region" description="Helical" evidence="1">
    <location>
        <begin position="488"/>
        <end position="511"/>
    </location>
</feature>
<accession>A0AAV9G719</accession>
<dbReference type="PANTHER" id="PTHR35043:SF7">
    <property type="entry name" value="TRANSCRIPTION FACTOR DOMAIN-CONTAINING PROTEIN"/>
    <property type="match status" value="1"/>
</dbReference>
<feature type="chain" id="PRO_5043417936" description="HNH nuclease domain-containing protein" evidence="2">
    <location>
        <begin position="18"/>
        <end position="583"/>
    </location>
</feature>
<proteinExistence type="predicted"/>
<protein>
    <recommendedName>
        <fullName evidence="5">HNH nuclease domain-containing protein</fullName>
    </recommendedName>
</protein>
<evidence type="ECO:0008006" key="5">
    <source>
        <dbReference type="Google" id="ProtNLM"/>
    </source>
</evidence>
<comment type="caution">
    <text evidence="3">The sequence shown here is derived from an EMBL/GenBank/DDBJ whole genome shotgun (WGS) entry which is preliminary data.</text>
</comment>
<dbReference type="Proteomes" id="UP001321760">
    <property type="component" value="Unassembled WGS sequence"/>
</dbReference>